<evidence type="ECO:0000313" key="3">
    <source>
        <dbReference type="Proteomes" id="UP000199355"/>
    </source>
</evidence>
<dbReference type="STRING" id="571438.SAMN05192586_11426"/>
<evidence type="ECO:0000313" key="2">
    <source>
        <dbReference type="EMBL" id="SDF80911.1"/>
    </source>
</evidence>
<name>A0A1G7P3V1_9BACT</name>
<sequence>MPLFSLPVPARATSVQRGFRCERKYYLTPGDALTLRQRVAWLLRPDRHAQNGPYHISSLYFDDLYDTALRQKQCGALVRDKWRLRWYDGATEKARLERKHKCGDLSRKDQVWLAPEQFRRLCRGDFGCAAGEQAPVWRAFYAAWLRAGLRPVVQVDYDREAFSYAPGNVRVTFDSGLRAARPGSAVLLPVQTDGLTILELKYDGFLPDAAARLFSGMEMTQLAISKYVMARFCLMEHGFS</sequence>
<reference evidence="3" key="1">
    <citation type="submission" date="2016-10" db="EMBL/GenBank/DDBJ databases">
        <authorList>
            <person name="Varghese N."/>
            <person name="Submissions S."/>
        </authorList>
    </citation>
    <scope>NUCLEOTIDE SEQUENCE [LARGE SCALE GENOMIC DNA]</scope>
    <source>
        <strain evidence="3">KHC7</strain>
    </source>
</reference>
<dbReference type="EMBL" id="FNBX01000014">
    <property type="protein sequence ID" value="SDF80911.1"/>
    <property type="molecule type" value="Genomic_DNA"/>
</dbReference>
<organism evidence="2 3">
    <name type="scientific">Desulfovibrio legallii</name>
    <dbReference type="NCBI Taxonomy" id="571438"/>
    <lineage>
        <taxon>Bacteria</taxon>
        <taxon>Pseudomonadati</taxon>
        <taxon>Thermodesulfobacteriota</taxon>
        <taxon>Desulfovibrionia</taxon>
        <taxon>Desulfovibrionales</taxon>
        <taxon>Desulfovibrionaceae</taxon>
        <taxon>Desulfovibrio</taxon>
    </lineage>
</organism>
<feature type="domain" description="VTC" evidence="1">
    <location>
        <begin position="20"/>
        <end position="231"/>
    </location>
</feature>
<dbReference type="Proteomes" id="UP000199355">
    <property type="component" value="Unassembled WGS sequence"/>
</dbReference>
<evidence type="ECO:0000259" key="1">
    <source>
        <dbReference type="Pfam" id="PF09359"/>
    </source>
</evidence>
<dbReference type="CDD" id="cd07750">
    <property type="entry name" value="PolyPPase_VTC_like"/>
    <property type="match status" value="1"/>
</dbReference>
<dbReference type="AlphaFoldDB" id="A0A1G7P3V1"/>
<protein>
    <submittedName>
        <fullName evidence="2">VTC domain-containing protein</fullName>
    </submittedName>
</protein>
<dbReference type="InterPro" id="IPR042267">
    <property type="entry name" value="VTC_sf"/>
</dbReference>
<dbReference type="Gene3D" id="3.20.100.30">
    <property type="entry name" value="VTC, catalytic tunnel domain"/>
    <property type="match status" value="1"/>
</dbReference>
<gene>
    <name evidence="2" type="ORF">SAMN05192586_11426</name>
</gene>
<dbReference type="RefSeq" id="WP_092154437.1">
    <property type="nucleotide sequence ID" value="NZ_FNBX01000014.1"/>
</dbReference>
<accession>A0A1G7P3V1</accession>
<keyword evidence="3" id="KW-1185">Reference proteome</keyword>
<dbReference type="InterPro" id="IPR018966">
    <property type="entry name" value="VTC_domain"/>
</dbReference>
<dbReference type="Pfam" id="PF09359">
    <property type="entry name" value="VTC"/>
    <property type="match status" value="1"/>
</dbReference>
<proteinExistence type="predicted"/>
<dbReference type="OrthoDB" id="9800181at2"/>
<dbReference type="GO" id="GO:0006799">
    <property type="term" value="P:polyphosphate biosynthetic process"/>
    <property type="evidence" value="ECO:0007669"/>
    <property type="project" value="UniProtKB-ARBA"/>
</dbReference>